<evidence type="ECO:0000256" key="14">
    <source>
        <dbReference type="ARBA" id="ARBA00049244"/>
    </source>
</evidence>
<feature type="domain" description="Hint" evidence="16">
    <location>
        <begin position="523"/>
        <end position="565"/>
    </location>
</feature>
<dbReference type="PANTHER" id="PTHR11669:SF0">
    <property type="entry name" value="PROTEIN STICHEL-LIKE 2"/>
    <property type="match status" value="1"/>
</dbReference>
<dbReference type="PROSITE" id="PS50818">
    <property type="entry name" value="INTEIN_C_TER"/>
    <property type="match status" value="1"/>
</dbReference>
<dbReference type="Gene3D" id="3.40.50.300">
    <property type="entry name" value="P-loop containing nucleotide triphosphate hydrolases"/>
    <property type="match status" value="2"/>
</dbReference>
<dbReference type="GO" id="GO:0016539">
    <property type="term" value="P:intein-mediated protein splicing"/>
    <property type="evidence" value="ECO:0007669"/>
    <property type="project" value="InterPro"/>
</dbReference>
<dbReference type="CDD" id="cd18137">
    <property type="entry name" value="HLD_clamp_pol_III_gamma_tau"/>
    <property type="match status" value="1"/>
</dbReference>
<evidence type="ECO:0000256" key="5">
    <source>
        <dbReference type="ARBA" id="ARBA00022705"/>
    </source>
</evidence>
<organism evidence="19 20">
    <name type="scientific">Dendronalium phyllosphericum CENA369</name>
    <dbReference type="NCBI Taxonomy" id="1725256"/>
    <lineage>
        <taxon>Bacteria</taxon>
        <taxon>Bacillati</taxon>
        <taxon>Cyanobacteriota</taxon>
        <taxon>Cyanophyceae</taxon>
        <taxon>Nostocales</taxon>
        <taxon>Nostocaceae</taxon>
        <taxon>Dendronalium</taxon>
        <taxon>Dendronalium phyllosphericum</taxon>
    </lineage>
</organism>
<keyword evidence="8" id="KW-0068">Autocatalytic cleavage</keyword>
<dbReference type="PANTHER" id="PTHR11669">
    <property type="entry name" value="REPLICATION FACTOR C / DNA POLYMERASE III GAMMA-TAU SUBUNIT"/>
    <property type="match status" value="1"/>
</dbReference>
<dbReference type="Pfam" id="PF23007">
    <property type="entry name" value="DnaA_N-like_STI"/>
    <property type="match status" value="1"/>
</dbReference>
<dbReference type="SMART" id="SM00382">
    <property type="entry name" value="AAA"/>
    <property type="match status" value="1"/>
</dbReference>
<evidence type="ECO:0000256" key="4">
    <source>
        <dbReference type="ARBA" id="ARBA00022695"/>
    </source>
</evidence>
<dbReference type="InterPro" id="IPR054506">
    <property type="entry name" value="DnaA_N-like_STI"/>
</dbReference>
<dbReference type="InterPro" id="IPR003586">
    <property type="entry name" value="Hint_dom_C"/>
</dbReference>
<dbReference type="InterPro" id="IPR022754">
    <property type="entry name" value="DNA_pol_III_gamma-3"/>
</dbReference>
<dbReference type="NCBIfam" id="TIGR01443">
    <property type="entry name" value="intein_Cterm"/>
    <property type="match status" value="1"/>
</dbReference>
<evidence type="ECO:0000256" key="8">
    <source>
        <dbReference type="ARBA" id="ARBA00022813"/>
    </source>
</evidence>
<feature type="region of interest" description="Disordered" evidence="15">
    <location>
        <begin position="810"/>
        <end position="946"/>
    </location>
</feature>
<dbReference type="NCBIfam" id="TIGR01445">
    <property type="entry name" value="intein_Nterm"/>
    <property type="match status" value="1"/>
</dbReference>
<keyword evidence="6" id="KW-0479">Metal-binding</keyword>
<evidence type="ECO:0000256" key="15">
    <source>
        <dbReference type="SAM" id="MobiDB-lite"/>
    </source>
</evidence>
<keyword evidence="7" id="KW-0547">Nucleotide-binding</keyword>
<keyword evidence="5" id="KW-0235">DNA replication</keyword>
<evidence type="ECO:0000256" key="12">
    <source>
        <dbReference type="ARBA" id="ARBA00023000"/>
    </source>
</evidence>
<keyword evidence="10" id="KW-0067">ATP-binding</keyword>
<dbReference type="GO" id="GO:0009360">
    <property type="term" value="C:DNA polymerase III complex"/>
    <property type="evidence" value="ECO:0007669"/>
    <property type="project" value="InterPro"/>
</dbReference>
<dbReference type="Gene3D" id="1.20.272.10">
    <property type="match status" value="1"/>
</dbReference>
<keyword evidence="11" id="KW-0239">DNA-directed DNA polymerase</keyword>
<dbReference type="InterPro" id="IPR003587">
    <property type="entry name" value="Hint_dom_N"/>
</dbReference>
<feature type="compositionally biased region" description="Polar residues" evidence="15">
    <location>
        <begin position="810"/>
        <end position="865"/>
    </location>
</feature>
<evidence type="ECO:0000313" key="20">
    <source>
        <dbReference type="Proteomes" id="UP000662314"/>
    </source>
</evidence>
<dbReference type="InterPro" id="IPR030934">
    <property type="entry name" value="Intein_C"/>
</dbReference>
<keyword evidence="3 19" id="KW-0808">Transferase</keyword>
<evidence type="ECO:0000256" key="6">
    <source>
        <dbReference type="ARBA" id="ARBA00022723"/>
    </source>
</evidence>
<evidence type="ECO:0000256" key="9">
    <source>
        <dbReference type="ARBA" id="ARBA00022833"/>
    </source>
</evidence>
<dbReference type="FunFam" id="3.40.50.300:FF:000014">
    <property type="entry name" value="DNA polymerase III subunit gamma/tau"/>
    <property type="match status" value="1"/>
</dbReference>
<keyword evidence="20" id="KW-1185">Reference proteome</keyword>
<dbReference type="GO" id="GO:0003677">
    <property type="term" value="F:DNA binding"/>
    <property type="evidence" value="ECO:0007669"/>
    <property type="project" value="InterPro"/>
</dbReference>
<evidence type="ECO:0000256" key="3">
    <source>
        <dbReference type="ARBA" id="ARBA00022679"/>
    </source>
</evidence>
<dbReference type="EMBL" id="JAECZA010000001">
    <property type="protein sequence ID" value="MBH8571588.1"/>
    <property type="molecule type" value="Genomic_DNA"/>
</dbReference>
<dbReference type="InterPro" id="IPR006142">
    <property type="entry name" value="INTEIN"/>
</dbReference>
<dbReference type="InterPro" id="IPR008921">
    <property type="entry name" value="DNA_pol3_clamp-load_cplx_C"/>
</dbReference>
<dbReference type="InterPro" id="IPR027417">
    <property type="entry name" value="P-loop_NTPase"/>
</dbReference>
<dbReference type="SMART" id="SM00305">
    <property type="entry name" value="HintC"/>
    <property type="match status" value="1"/>
</dbReference>
<feature type="compositionally biased region" description="Polar residues" evidence="15">
    <location>
        <begin position="912"/>
        <end position="923"/>
    </location>
</feature>
<dbReference type="InterPro" id="IPR036844">
    <property type="entry name" value="Hint_dom_sf"/>
</dbReference>
<evidence type="ECO:0000313" key="19">
    <source>
        <dbReference type="EMBL" id="MBH8571588.1"/>
    </source>
</evidence>
<evidence type="ECO:0000256" key="11">
    <source>
        <dbReference type="ARBA" id="ARBA00022932"/>
    </source>
</evidence>
<dbReference type="FunFam" id="3.40.50.300:FF:004780">
    <property type="entry name" value="DNA polymerase III subunit"/>
    <property type="match status" value="1"/>
</dbReference>
<evidence type="ECO:0000256" key="7">
    <source>
        <dbReference type="ARBA" id="ARBA00022741"/>
    </source>
</evidence>
<feature type="region of interest" description="Disordered" evidence="15">
    <location>
        <begin position="1029"/>
        <end position="1108"/>
    </location>
</feature>
<keyword evidence="4 19" id="KW-0548">Nucleotidyltransferase</keyword>
<dbReference type="InterPro" id="IPR050238">
    <property type="entry name" value="DNA_Rep/Repair_Clamp_Loader"/>
</dbReference>
<dbReference type="GO" id="GO:0005524">
    <property type="term" value="F:ATP binding"/>
    <property type="evidence" value="ECO:0007669"/>
    <property type="project" value="UniProtKB-KW"/>
</dbReference>
<comment type="similarity">
    <text evidence="1">Belongs to the DnaX/STICHEL family.</text>
</comment>
<dbReference type="CDD" id="cd00081">
    <property type="entry name" value="Hint"/>
    <property type="match status" value="2"/>
</dbReference>
<dbReference type="Proteomes" id="UP000662314">
    <property type="component" value="Unassembled WGS sequence"/>
</dbReference>
<proteinExistence type="inferred from homology"/>
<evidence type="ECO:0000256" key="13">
    <source>
        <dbReference type="ARBA" id="ARBA00023054"/>
    </source>
</evidence>
<protein>
    <recommendedName>
        <fullName evidence="2">DNA-directed DNA polymerase</fullName>
        <ecNumber evidence="2">2.7.7.7</ecNumber>
    </recommendedName>
</protein>
<dbReference type="Pfam" id="PF13177">
    <property type="entry name" value="DNA_pol3_delta2"/>
    <property type="match status" value="2"/>
</dbReference>
<dbReference type="SUPFAM" id="SSF51294">
    <property type="entry name" value="Hedgehog/intein (Hint) domain"/>
    <property type="match status" value="1"/>
</dbReference>
<dbReference type="GO" id="GO:0003887">
    <property type="term" value="F:DNA-directed DNA polymerase activity"/>
    <property type="evidence" value="ECO:0007669"/>
    <property type="project" value="UniProtKB-KW"/>
</dbReference>
<name>A0A8J7LD39_9NOST</name>
<dbReference type="EC" id="2.7.7.7" evidence="2"/>
<dbReference type="InterPro" id="IPR003593">
    <property type="entry name" value="AAA+_ATPase"/>
</dbReference>
<dbReference type="AlphaFoldDB" id="A0A8J7LD39"/>
<keyword evidence="9" id="KW-0862">Zinc</keyword>
<dbReference type="InterPro" id="IPR006141">
    <property type="entry name" value="Intein_N"/>
</dbReference>
<feature type="domain" description="AAA+ ATPase" evidence="18">
    <location>
        <begin position="37"/>
        <end position="240"/>
    </location>
</feature>
<comment type="catalytic activity">
    <reaction evidence="14">
        <text>DNA(n) + a 2'-deoxyribonucleoside 5'-triphosphate = DNA(n+1) + diphosphate</text>
        <dbReference type="Rhea" id="RHEA:22508"/>
        <dbReference type="Rhea" id="RHEA-COMP:17339"/>
        <dbReference type="Rhea" id="RHEA-COMP:17340"/>
        <dbReference type="ChEBI" id="CHEBI:33019"/>
        <dbReference type="ChEBI" id="CHEBI:61560"/>
        <dbReference type="ChEBI" id="CHEBI:173112"/>
        <dbReference type="EC" id="2.7.7.7"/>
    </reaction>
</comment>
<dbReference type="Pfam" id="PF22608">
    <property type="entry name" value="DNAX_ATPase_lid"/>
    <property type="match status" value="1"/>
</dbReference>
<dbReference type="InterPro" id="IPR045085">
    <property type="entry name" value="HLD_clamp_pol_III_gamma_tau"/>
</dbReference>
<dbReference type="Pfam" id="PF12169">
    <property type="entry name" value="DNA_pol3_gamma3"/>
    <property type="match status" value="1"/>
</dbReference>
<dbReference type="Gene3D" id="2.170.16.10">
    <property type="entry name" value="Hedgehog/Intein (Hint) domain"/>
    <property type="match status" value="2"/>
</dbReference>
<dbReference type="PROSITE" id="PS50817">
    <property type="entry name" value="INTEIN_N_TER"/>
    <property type="match status" value="1"/>
</dbReference>
<evidence type="ECO:0000259" key="16">
    <source>
        <dbReference type="SMART" id="SM00305"/>
    </source>
</evidence>
<feature type="compositionally biased region" description="Polar residues" evidence="15">
    <location>
        <begin position="1029"/>
        <end position="1071"/>
    </location>
</feature>
<feature type="region of interest" description="Disordered" evidence="15">
    <location>
        <begin position="1133"/>
        <end position="1156"/>
    </location>
</feature>
<feature type="compositionally biased region" description="Acidic residues" evidence="15">
    <location>
        <begin position="1147"/>
        <end position="1156"/>
    </location>
</feature>
<evidence type="ECO:0000256" key="2">
    <source>
        <dbReference type="ARBA" id="ARBA00012417"/>
    </source>
</evidence>
<dbReference type="SMART" id="SM00306">
    <property type="entry name" value="HintN"/>
    <property type="match status" value="1"/>
</dbReference>
<feature type="compositionally biased region" description="Polar residues" evidence="15">
    <location>
        <begin position="877"/>
        <end position="894"/>
    </location>
</feature>
<dbReference type="FunFam" id="1.10.8.60:FF:000013">
    <property type="entry name" value="DNA polymerase III subunit gamma/tau"/>
    <property type="match status" value="1"/>
</dbReference>
<evidence type="ECO:0000256" key="1">
    <source>
        <dbReference type="ARBA" id="ARBA00006360"/>
    </source>
</evidence>
<evidence type="ECO:0000259" key="17">
    <source>
        <dbReference type="SMART" id="SM00306"/>
    </source>
</evidence>
<dbReference type="Gene3D" id="1.10.8.60">
    <property type="match status" value="1"/>
</dbReference>
<comment type="caution">
    <text evidence="19">The sequence shown here is derived from an EMBL/GenBank/DDBJ whole genome shotgun (WGS) entry which is preliminary data.</text>
</comment>
<evidence type="ECO:0000259" key="18">
    <source>
        <dbReference type="SMART" id="SM00382"/>
    </source>
</evidence>
<keyword evidence="13" id="KW-0175">Coiled coil</keyword>
<sequence>MSYEPLHHKYRPKSFAELVGQEAIATTLTNAIATAKIAPAYLFTGPRGTGKTSSARILAKSLNCLKSDKPTPMPCGACDVCLGITKGYSLDVIEIDAASNTGVDNIRELIEKAQFAPVQCRYKVYVVDECLTGDSLVLTDDGFIRIDDPKIKDKKVLSYNDLLGKWEFKKVVRWLDQGERQTLIIKTTNREIKCTGNHLIRTNQGWIPAKDVKEGVKILSPANVDAASSFTNLVSMDVPGDLLADTSLKAIHRGKNHTTWNLSLNKPNYFDLSVLAGVEKSLIFQAFYKKKAEESSASSLVGKNIHTRKDTEFGNSEQKSSLPMRQLYRQMYLDLSTEPYLEIALSVIPINTADSPDCVGHTQKTSKNGWNTKPIAFKNCVQNCELQLTKDTATYQLPVIQVAIPNSKISLTSLNQIGIKNSFLSTGLIELPQKDLLGGIWMMGHSVSVHKEVHEFNCIQKDFLEKKINSLPVGLQQWDIQPQQSFTPEVVQAKHTTTSRWVQALVENGWQTLNNIPFPQWITSLETVESVHLGGVERVYDIEVADNHNFVANGLLVHNCHMLSTAAFNALLKTLEEPPKHVVFVLATTDPQRVLPTIISRCQRFDFRRIQLEAMVDHLSAIAAKEGINISPDAVTLVAQIAQGGLRDAESLLDQLALLSGEVTPDKVWDLVGSVSEQDLLMLLKAIAQNNPEAVLDYSRNILERGREPLTILQNLAAFYRDLLIAKTAPNRHDLIACTRQTWMALVEFAQQLDMSTILVGQQHLRTAEVQIKNTTQPRLWLEVTLLGLLPSANIQPTATGVIPIITTPAVSNGDRQQPPQFATQKASPLTSPQQPNPTFQQDLSDSVKTASPNGNNYPGRTSTLAEVPKENKLDNNHTSPTPVSSPSDRISSNGSVSPPPAESESVPGPLTSASPAPENGSTPRLPAEEKPDIAPAQQVSSVSASEEVVEPQYDLTQVWQQMLANLQPKSRQEMLRQMGQLIEFDGTAARVGVKPVWYDKVKSDLPMIVAAFQQTFGCEVQVSLEKGTSPNSTVARKNPPANSSPTVQQSTLPKYNNHNTPPAPVSQPTTPVKIEPPEKNGSAPPARNGNRVQTVSPSPTQTPPIEWETDEVALAAQRLAQFFDGQIIRLTDDGIESSDSTNVSEWAEESETDSE</sequence>
<dbReference type="GO" id="GO:0046872">
    <property type="term" value="F:metal ion binding"/>
    <property type="evidence" value="ECO:0007669"/>
    <property type="project" value="UniProtKB-KW"/>
</dbReference>
<reference evidence="19 20" key="1">
    <citation type="journal article" date="2021" name="Int. J. Syst. Evol. Microbiol.">
        <title>Amazonocrinis nigriterrae gen. nov., sp. nov., Atlanticothrix silvestris gen. nov., sp. nov. and Dendronalium phyllosphericum gen. nov., sp. nov., nostocacean cyanobacteria from Brazilian environments.</title>
        <authorList>
            <person name="Alvarenga D.O."/>
            <person name="Andreote A.P.D."/>
            <person name="Branco L.H.Z."/>
            <person name="Delbaje E."/>
            <person name="Cruz R.B."/>
            <person name="Varani A.M."/>
            <person name="Fiore M.F."/>
        </authorList>
    </citation>
    <scope>NUCLEOTIDE SEQUENCE [LARGE SCALE GENOMIC DNA]</scope>
    <source>
        <strain evidence="19 20">CENA369</strain>
    </source>
</reference>
<dbReference type="InterPro" id="IPR012763">
    <property type="entry name" value="DNA_pol_III_sug/sutau_N"/>
</dbReference>
<dbReference type="PRINTS" id="PR00379">
    <property type="entry name" value="INTEIN"/>
</dbReference>
<dbReference type="SUPFAM" id="SSF52540">
    <property type="entry name" value="P-loop containing nucleoside triphosphate hydrolases"/>
    <property type="match status" value="2"/>
</dbReference>
<dbReference type="GO" id="GO:0006261">
    <property type="term" value="P:DNA-templated DNA replication"/>
    <property type="evidence" value="ECO:0007669"/>
    <property type="project" value="TreeGrafter"/>
</dbReference>
<accession>A0A8J7LD39</accession>
<keyword evidence="12" id="KW-0651">Protein splicing</keyword>
<feature type="domain" description="Hint" evidence="17">
    <location>
        <begin position="128"/>
        <end position="222"/>
    </location>
</feature>
<dbReference type="RefSeq" id="WP_214430415.1">
    <property type="nucleotide sequence ID" value="NZ_CAWPUQ010000001.1"/>
</dbReference>
<feature type="compositionally biased region" description="Low complexity" evidence="15">
    <location>
        <begin position="935"/>
        <end position="946"/>
    </location>
</feature>
<dbReference type="NCBIfam" id="TIGR02397">
    <property type="entry name" value="dnaX_nterm"/>
    <property type="match status" value="1"/>
</dbReference>
<dbReference type="SUPFAM" id="SSF48019">
    <property type="entry name" value="post-AAA+ oligomerization domain-like"/>
    <property type="match status" value="1"/>
</dbReference>
<evidence type="ECO:0000256" key="10">
    <source>
        <dbReference type="ARBA" id="ARBA00022840"/>
    </source>
</evidence>
<gene>
    <name evidence="19" type="primary">dnaX</name>
    <name evidence="19" type="ORF">I8752_00810</name>
</gene>